<feature type="transmembrane region" description="Helical" evidence="1">
    <location>
        <begin position="143"/>
        <end position="162"/>
    </location>
</feature>
<feature type="transmembrane region" description="Helical" evidence="1">
    <location>
        <begin position="174"/>
        <end position="193"/>
    </location>
</feature>
<keyword evidence="1" id="KW-1133">Transmembrane helix</keyword>
<feature type="transmembrane region" description="Helical" evidence="1">
    <location>
        <begin position="113"/>
        <end position="131"/>
    </location>
</feature>
<dbReference type="EMBL" id="BAHD01000026">
    <property type="protein sequence ID" value="GAB95746.1"/>
    <property type="molecule type" value="Genomic_DNA"/>
</dbReference>
<comment type="caution">
    <text evidence="3">The sequence shown here is derived from an EMBL/GenBank/DDBJ whole genome shotgun (WGS) entry which is preliminary data.</text>
</comment>
<evidence type="ECO:0000313" key="4">
    <source>
        <dbReference type="Proteomes" id="UP000008366"/>
    </source>
</evidence>
<feature type="transmembrane region" description="Helical" evidence="1">
    <location>
        <begin position="205"/>
        <end position="224"/>
    </location>
</feature>
<gene>
    <name evidence="3" type="ORF">KILIM_026_00170</name>
</gene>
<feature type="transmembrane region" description="Helical" evidence="1">
    <location>
        <begin position="236"/>
        <end position="255"/>
    </location>
</feature>
<reference evidence="3 4" key="1">
    <citation type="submission" date="2012-08" db="EMBL/GenBank/DDBJ databases">
        <title>Whole genome shotgun sequence of Kineosphaera limosa NBRC 100340.</title>
        <authorList>
            <person name="Yoshida I."/>
            <person name="Isaki S."/>
            <person name="Hosoyama A."/>
            <person name="Tsuchikane K."/>
            <person name="Katsumata H."/>
            <person name="Ando Y."/>
            <person name="Ohji S."/>
            <person name="Hamada M."/>
            <person name="Tamura T."/>
            <person name="Yamazoe A."/>
            <person name="Yamazaki S."/>
            <person name="Fujita N."/>
        </authorList>
    </citation>
    <scope>NUCLEOTIDE SEQUENCE [LARGE SCALE GENOMIC DNA]</scope>
    <source>
        <strain evidence="3 4">NBRC 100340</strain>
    </source>
</reference>
<keyword evidence="1" id="KW-0812">Transmembrane</keyword>
<accession>K6WPJ5</accession>
<protein>
    <recommendedName>
        <fullName evidence="2">CAAX prenyl protease 2/Lysostaphin resistance protein A-like domain-containing protein</fullName>
    </recommendedName>
</protein>
<feature type="transmembrane region" description="Helical" evidence="1">
    <location>
        <begin position="75"/>
        <end position="101"/>
    </location>
</feature>
<feature type="transmembrane region" description="Helical" evidence="1">
    <location>
        <begin position="44"/>
        <end position="63"/>
    </location>
</feature>
<dbReference type="GO" id="GO:0004175">
    <property type="term" value="F:endopeptidase activity"/>
    <property type="evidence" value="ECO:0007669"/>
    <property type="project" value="UniProtKB-ARBA"/>
</dbReference>
<dbReference type="AlphaFoldDB" id="K6WPJ5"/>
<dbReference type="STRING" id="1184609.KILIM_026_00170"/>
<dbReference type="InterPro" id="IPR003675">
    <property type="entry name" value="Rce1/LyrA-like_dom"/>
</dbReference>
<dbReference type="Pfam" id="PF02517">
    <property type="entry name" value="Rce1-like"/>
    <property type="match status" value="1"/>
</dbReference>
<proteinExistence type="predicted"/>
<keyword evidence="4" id="KW-1185">Reference proteome</keyword>
<dbReference type="GO" id="GO:0080120">
    <property type="term" value="P:CAAX-box protein maturation"/>
    <property type="evidence" value="ECO:0007669"/>
    <property type="project" value="UniProtKB-ARBA"/>
</dbReference>
<evidence type="ECO:0000256" key="1">
    <source>
        <dbReference type="SAM" id="Phobius"/>
    </source>
</evidence>
<name>K6WPJ5_9MICO</name>
<dbReference type="eggNOG" id="COG1266">
    <property type="taxonomic scope" value="Bacteria"/>
</dbReference>
<evidence type="ECO:0000313" key="3">
    <source>
        <dbReference type="EMBL" id="GAB95746.1"/>
    </source>
</evidence>
<dbReference type="Proteomes" id="UP000008366">
    <property type="component" value="Unassembled WGS sequence"/>
</dbReference>
<sequence>MLPSPTALPLAAALGGLWIVSLVTVALAFPHGTPTSSDPGAPAIPVWVTILPPLVGIALALALPGRRPALAVSAVNARPLLLTTIVLLGCAVAFPVAVGLVPLQGENYVLGKFVLLMLVPALTVLTIRGAVRLEVPRAAWRWWAPAIAVAAWAWLALLAPWIPQHDLSGYDTELLVVAAVATAVTAGLGEELFYRRWLQTRLEALLGPWLGIALASLAFAFMHLGSHGTGNLPLDVARVIAAQGSFGLFMGVLWWRYRNLTLVVLAHLLVNGWGPAVEILHRLS</sequence>
<organism evidence="3 4">
    <name type="scientific">Kineosphaera limosa NBRC 100340</name>
    <dbReference type="NCBI Taxonomy" id="1184609"/>
    <lineage>
        <taxon>Bacteria</taxon>
        <taxon>Bacillati</taxon>
        <taxon>Actinomycetota</taxon>
        <taxon>Actinomycetes</taxon>
        <taxon>Micrococcales</taxon>
        <taxon>Dermatophilaceae</taxon>
        <taxon>Kineosphaera</taxon>
    </lineage>
</organism>
<keyword evidence="1" id="KW-0472">Membrane</keyword>
<evidence type="ECO:0000259" key="2">
    <source>
        <dbReference type="Pfam" id="PF02517"/>
    </source>
</evidence>
<feature type="domain" description="CAAX prenyl protease 2/Lysostaphin resistance protein A-like" evidence="2">
    <location>
        <begin position="175"/>
        <end position="272"/>
    </location>
</feature>